<evidence type="ECO:0000256" key="2">
    <source>
        <dbReference type="ARBA" id="ARBA00022679"/>
    </source>
</evidence>
<protein>
    <submittedName>
        <fullName evidence="5">Related to N-acetyltransferase</fullName>
    </submittedName>
</protein>
<dbReference type="STRING" id="1109443.G4TDJ8"/>
<dbReference type="eggNOG" id="KOG4135">
    <property type="taxonomic scope" value="Eukaryota"/>
</dbReference>
<name>G4TDJ8_SERID</name>
<dbReference type="PANTHER" id="PTHR13256">
    <property type="entry name" value="N-ACETYLTRANSFERASE 9"/>
    <property type="match status" value="1"/>
</dbReference>
<dbReference type="InParanoid" id="G4TDJ8"/>
<dbReference type="Proteomes" id="UP000007148">
    <property type="component" value="Unassembled WGS sequence"/>
</dbReference>
<dbReference type="InterPro" id="IPR039135">
    <property type="entry name" value="NAT9-like"/>
</dbReference>
<evidence type="ECO:0000259" key="4">
    <source>
        <dbReference type="Pfam" id="PF13302"/>
    </source>
</evidence>
<proteinExistence type="inferred from homology"/>
<dbReference type="HOGENOM" id="CLU_073102_0_0_1"/>
<evidence type="ECO:0000313" key="6">
    <source>
        <dbReference type="Proteomes" id="UP000007148"/>
    </source>
</evidence>
<evidence type="ECO:0000313" key="5">
    <source>
        <dbReference type="EMBL" id="CCA69391.1"/>
    </source>
</evidence>
<keyword evidence="3" id="KW-0012">Acyltransferase</keyword>
<evidence type="ECO:0000256" key="3">
    <source>
        <dbReference type="ARBA" id="ARBA00023315"/>
    </source>
</evidence>
<comment type="similarity">
    <text evidence="1">Belongs to the acetyltransferase family. GNAT subfamily.</text>
</comment>
<dbReference type="EMBL" id="CAFZ01000054">
    <property type="protein sequence ID" value="CCA69391.1"/>
    <property type="molecule type" value="Genomic_DNA"/>
</dbReference>
<sequence>MSSVRSSLCHTARKKHVHRYHEWMKSPELREQTASEPLTLAEEYDMQAKWRLDEDKLTFIILPRLEIGAKEPCETSVAQIDALPMVGDVNIFLIRNEDIENGVEIEVEVMIAEAAYRKRGLAYAAVSTLLRYASSSEIIRDDDGSTRPATLSMFVVRIGASNLASIGLFNKLGFVVTKPANVFGEIEMRLGTDAPIPWLDAPIEFIDYPLELE</sequence>
<dbReference type="GO" id="GO:0008080">
    <property type="term" value="F:N-acetyltransferase activity"/>
    <property type="evidence" value="ECO:0007669"/>
    <property type="project" value="InterPro"/>
</dbReference>
<dbReference type="AlphaFoldDB" id="G4TDJ8"/>
<keyword evidence="2 5" id="KW-0808">Transferase</keyword>
<dbReference type="OMA" id="WHVPRYH"/>
<dbReference type="Gene3D" id="3.40.630.30">
    <property type="match status" value="1"/>
</dbReference>
<dbReference type="FunCoup" id="G4TDJ8">
    <property type="interactions" value="220"/>
</dbReference>
<dbReference type="InterPro" id="IPR016181">
    <property type="entry name" value="Acyl_CoA_acyltransferase"/>
</dbReference>
<gene>
    <name evidence="5" type="ORF">PIIN_03291</name>
</gene>
<dbReference type="InterPro" id="IPR000182">
    <property type="entry name" value="GNAT_dom"/>
</dbReference>
<reference evidence="5 6" key="1">
    <citation type="journal article" date="2011" name="PLoS Pathog.">
        <title>Endophytic Life Strategies Decoded by Genome and Transcriptome Analyses of the Mutualistic Root Symbiont Piriformospora indica.</title>
        <authorList>
            <person name="Zuccaro A."/>
            <person name="Lahrmann U."/>
            <person name="Guldener U."/>
            <person name="Langen G."/>
            <person name="Pfiffi S."/>
            <person name="Biedenkopf D."/>
            <person name="Wong P."/>
            <person name="Samans B."/>
            <person name="Grimm C."/>
            <person name="Basiewicz M."/>
            <person name="Murat C."/>
            <person name="Martin F."/>
            <person name="Kogel K.H."/>
        </authorList>
    </citation>
    <scope>NUCLEOTIDE SEQUENCE [LARGE SCALE GENOMIC DNA]</scope>
    <source>
        <strain evidence="5 6">DSM 11827</strain>
    </source>
</reference>
<organism evidence="5 6">
    <name type="scientific">Serendipita indica (strain DSM 11827)</name>
    <name type="common">Root endophyte fungus</name>
    <name type="synonym">Piriformospora indica</name>
    <dbReference type="NCBI Taxonomy" id="1109443"/>
    <lineage>
        <taxon>Eukaryota</taxon>
        <taxon>Fungi</taxon>
        <taxon>Dikarya</taxon>
        <taxon>Basidiomycota</taxon>
        <taxon>Agaricomycotina</taxon>
        <taxon>Agaricomycetes</taxon>
        <taxon>Sebacinales</taxon>
        <taxon>Serendipitaceae</taxon>
        <taxon>Serendipita</taxon>
    </lineage>
</organism>
<feature type="domain" description="N-acetyltransferase" evidence="4">
    <location>
        <begin position="12"/>
        <end position="175"/>
    </location>
</feature>
<comment type="caution">
    <text evidence="5">The sequence shown here is derived from an EMBL/GenBank/DDBJ whole genome shotgun (WGS) entry which is preliminary data.</text>
</comment>
<dbReference type="SUPFAM" id="SSF55729">
    <property type="entry name" value="Acyl-CoA N-acyltransferases (Nat)"/>
    <property type="match status" value="1"/>
</dbReference>
<dbReference type="OrthoDB" id="5043642at2759"/>
<keyword evidence="6" id="KW-1185">Reference proteome</keyword>
<evidence type="ECO:0000256" key="1">
    <source>
        <dbReference type="ARBA" id="ARBA00009342"/>
    </source>
</evidence>
<dbReference type="Pfam" id="PF13302">
    <property type="entry name" value="Acetyltransf_3"/>
    <property type="match status" value="1"/>
</dbReference>
<dbReference type="PANTHER" id="PTHR13256:SF16">
    <property type="entry name" value="ALPHA_BETA-TUBULIN-N-ACETYLTRANSFERASE 9"/>
    <property type="match status" value="1"/>
</dbReference>
<accession>G4TDJ8</accession>